<feature type="compositionally biased region" description="Basic residues" evidence="5">
    <location>
        <begin position="1"/>
        <end position="14"/>
    </location>
</feature>
<evidence type="ECO:0000256" key="1">
    <source>
        <dbReference type="ARBA" id="ARBA00022723"/>
    </source>
</evidence>
<evidence type="ECO:0000259" key="8">
    <source>
        <dbReference type="PROSITE" id="PS50103"/>
    </source>
</evidence>
<keyword evidence="3 4" id="KW-0862">Zinc</keyword>
<dbReference type="Proteomes" id="UP000266196">
    <property type="component" value="Unassembled WGS sequence"/>
</dbReference>
<evidence type="ECO:0000259" key="7">
    <source>
        <dbReference type="PROSITE" id="PS50089"/>
    </source>
</evidence>
<evidence type="ECO:0008006" key="11">
    <source>
        <dbReference type="Google" id="ProtNLM"/>
    </source>
</evidence>
<dbReference type="InterPro" id="IPR013083">
    <property type="entry name" value="Znf_RING/FYVE/PHD"/>
</dbReference>
<keyword evidence="6" id="KW-0472">Membrane</keyword>
<keyword evidence="2 4" id="KW-0863">Zinc-finger</keyword>
<dbReference type="GO" id="GO:0008270">
    <property type="term" value="F:zinc ion binding"/>
    <property type="evidence" value="ECO:0007669"/>
    <property type="project" value="UniProtKB-KW"/>
</dbReference>
<dbReference type="Gene3D" id="3.30.40.10">
    <property type="entry name" value="Zinc/RING finger domain, C3HC4 (zinc finger)"/>
    <property type="match status" value="1"/>
</dbReference>
<feature type="domain" description="RING-type" evidence="7">
    <location>
        <begin position="269"/>
        <end position="329"/>
    </location>
</feature>
<dbReference type="PROSITE" id="PS00518">
    <property type="entry name" value="ZF_RING_1"/>
    <property type="match status" value="1"/>
</dbReference>
<dbReference type="PROSITE" id="PS50089">
    <property type="entry name" value="ZF_RING_2"/>
    <property type="match status" value="1"/>
</dbReference>
<feature type="domain" description="C3H1-type" evidence="8">
    <location>
        <begin position="156"/>
        <end position="184"/>
    </location>
</feature>
<evidence type="ECO:0000313" key="10">
    <source>
        <dbReference type="Proteomes" id="UP000266196"/>
    </source>
</evidence>
<dbReference type="AlphaFoldDB" id="A0A397EFA6"/>
<dbReference type="VEuPathDB" id="FungiDB:H257_13622"/>
<protein>
    <recommendedName>
        <fullName evidence="11">C3H1-type domain-containing protein</fullName>
    </recommendedName>
</protein>
<dbReference type="CDD" id="cd16539">
    <property type="entry name" value="RING-HC_RNF113A_B"/>
    <property type="match status" value="1"/>
</dbReference>
<evidence type="ECO:0000256" key="4">
    <source>
        <dbReference type="PROSITE-ProRule" id="PRU00723"/>
    </source>
</evidence>
<evidence type="ECO:0000256" key="3">
    <source>
        <dbReference type="ARBA" id="ARBA00022833"/>
    </source>
</evidence>
<dbReference type="PROSITE" id="PS50103">
    <property type="entry name" value="ZF_C3H1"/>
    <property type="match status" value="1"/>
</dbReference>
<sequence>MFATRVKKSQGKRRRDVDEDGDDDAYEGDVTVPLPSDARKKLNTFSSSSKKANSQEVMDARFQTSTRQSVRQAYAGDATYESQIDTEQDKDARAILEKNIKLNADGNDLSGKIYQGQAGYKNYATKKEASIGMNKYTGTQGPIRAQTWARSICRFDYAPDICKDYKETGFCGYGDNCKFMHDRGDYKSGWQIDKEWDEKERKKKQALQGRGTRTHPMKDLFLCISPGSESITQYAESFLVEPKDGLGEDGDSDDDKYLIKSEDDEQFACTICRNPFTNAVETMSVDFGFLEPFLAKFLVFCVICSCGHFFCEKCALKRYKKSSLCFNCKRQTNGNVIYIYTMIWLTTGVMVGVFNVAKSLREKEKERVLEEMNSARDGSDNDDE</sequence>
<reference evidence="9 10" key="1">
    <citation type="submission" date="2018-08" db="EMBL/GenBank/DDBJ databases">
        <title>Aphanomyces genome sequencing and annotation.</title>
        <authorList>
            <person name="Minardi D."/>
            <person name="Oidtmann B."/>
            <person name="Van Der Giezen M."/>
            <person name="Studholme D.J."/>
        </authorList>
    </citation>
    <scope>NUCLEOTIDE SEQUENCE [LARGE SCALE GENOMIC DNA]</scope>
    <source>
        <strain evidence="9 10">197901</strain>
    </source>
</reference>
<organism evidence="9 10">
    <name type="scientific">Aphanomyces astaci</name>
    <name type="common">Crayfish plague agent</name>
    <dbReference type="NCBI Taxonomy" id="112090"/>
    <lineage>
        <taxon>Eukaryota</taxon>
        <taxon>Sar</taxon>
        <taxon>Stramenopiles</taxon>
        <taxon>Oomycota</taxon>
        <taxon>Saprolegniomycetes</taxon>
        <taxon>Saprolegniales</taxon>
        <taxon>Verrucalvaceae</taxon>
        <taxon>Aphanomyces</taxon>
    </lineage>
</organism>
<evidence type="ECO:0000256" key="6">
    <source>
        <dbReference type="SAM" id="Phobius"/>
    </source>
</evidence>
<evidence type="ECO:0000256" key="2">
    <source>
        <dbReference type="ARBA" id="ARBA00022771"/>
    </source>
</evidence>
<dbReference type="Gene3D" id="4.10.1000.10">
    <property type="entry name" value="Zinc finger, CCCH-type"/>
    <property type="match status" value="1"/>
</dbReference>
<dbReference type="InterPro" id="IPR017907">
    <property type="entry name" value="Znf_RING_CS"/>
</dbReference>
<dbReference type="GO" id="GO:0034247">
    <property type="term" value="P:snoRNA splicing"/>
    <property type="evidence" value="ECO:0007669"/>
    <property type="project" value="TreeGrafter"/>
</dbReference>
<feature type="compositionally biased region" description="Polar residues" evidence="5">
    <location>
        <begin position="43"/>
        <end position="65"/>
    </location>
</feature>
<dbReference type="SMART" id="SM00356">
    <property type="entry name" value="ZnF_C3H1"/>
    <property type="match status" value="1"/>
</dbReference>
<dbReference type="InterPro" id="IPR000571">
    <property type="entry name" value="Znf_CCCH"/>
</dbReference>
<keyword evidence="6" id="KW-1133">Transmembrane helix</keyword>
<dbReference type="SUPFAM" id="SSF57850">
    <property type="entry name" value="RING/U-box"/>
    <property type="match status" value="1"/>
</dbReference>
<feature type="zinc finger region" description="C3H1-type" evidence="4">
    <location>
        <begin position="156"/>
        <end position="184"/>
    </location>
</feature>
<dbReference type="GO" id="GO:0005684">
    <property type="term" value="C:U2-type spliceosomal complex"/>
    <property type="evidence" value="ECO:0007669"/>
    <property type="project" value="TreeGrafter"/>
</dbReference>
<gene>
    <name evidence="9" type="ORF">DYB31_011383</name>
</gene>
<dbReference type="PANTHER" id="PTHR12930">
    <property type="entry name" value="ZINC FINGER PROTEIN 183"/>
    <property type="match status" value="1"/>
</dbReference>
<keyword evidence="6" id="KW-0812">Transmembrane</keyword>
<feature type="compositionally biased region" description="Acidic residues" evidence="5">
    <location>
        <begin position="18"/>
        <end position="27"/>
    </location>
</feature>
<dbReference type="PANTHER" id="PTHR12930:SF0">
    <property type="entry name" value="RING FINGER PROTEIN 113B"/>
    <property type="match status" value="1"/>
</dbReference>
<dbReference type="Pfam" id="PF00642">
    <property type="entry name" value="zf-CCCH"/>
    <property type="match status" value="1"/>
</dbReference>
<accession>A0A397EFA6</accession>
<comment type="caution">
    <text evidence="9">The sequence shown here is derived from an EMBL/GenBank/DDBJ whole genome shotgun (WGS) entry which is preliminary data.</text>
</comment>
<dbReference type="InterPro" id="IPR001841">
    <property type="entry name" value="Znf_RING"/>
</dbReference>
<dbReference type="SUPFAM" id="SSF90229">
    <property type="entry name" value="CCCH zinc finger"/>
    <property type="match status" value="1"/>
</dbReference>
<dbReference type="InterPro" id="IPR039971">
    <property type="entry name" value="CWC24-like"/>
</dbReference>
<feature type="transmembrane region" description="Helical" evidence="6">
    <location>
        <begin position="337"/>
        <end position="357"/>
    </location>
</feature>
<evidence type="ECO:0000313" key="9">
    <source>
        <dbReference type="EMBL" id="RHY80854.1"/>
    </source>
</evidence>
<keyword evidence="1 4" id="KW-0479">Metal-binding</keyword>
<evidence type="ECO:0000256" key="5">
    <source>
        <dbReference type="SAM" id="MobiDB-lite"/>
    </source>
</evidence>
<proteinExistence type="predicted"/>
<dbReference type="EMBL" id="QUTE01023174">
    <property type="protein sequence ID" value="RHY80854.1"/>
    <property type="molecule type" value="Genomic_DNA"/>
</dbReference>
<feature type="region of interest" description="Disordered" evidence="5">
    <location>
        <begin position="1"/>
        <end position="65"/>
    </location>
</feature>
<dbReference type="InterPro" id="IPR036855">
    <property type="entry name" value="Znf_CCCH_sf"/>
</dbReference>
<name>A0A397EFA6_APHAT</name>